<dbReference type="PIRSF" id="PIRSF038122">
    <property type="entry name" value="COBRA"/>
    <property type="match status" value="1"/>
</dbReference>
<evidence type="ECO:0000259" key="8">
    <source>
        <dbReference type="Pfam" id="PF25079"/>
    </source>
</evidence>
<evidence type="ECO:0000256" key="5">
    <source>
        <dbReference type="ARBA" id="ARBA00023180"/>
    </source>
</evidence>
<keyword evidence="7" id="KW-0812">Transmembrane</keyword>
<evidence type="ECO:0000313" key="9">
    <source>
        <dbReference type="EMBL" id="CAH8386622.1"/>
    </source>
</evidence>
<keyword evidence="3" id="KW-0336">GPI-anchor</keyword>
<evidence type="ECO:0000256" key="3">
    <source>
        <dbReference type="ARBA" id="ARBA00022622"/>
    </source>
</evidence>
<comment type="similarity">
    <text evidence="2">Belongs to the COBRA family.</text>
</comment>
<sequence length="309" mass="35146">MEAELTLGKQTCDIWDMRGAETTEQGNCSAFASGGTLPHCWSQTTNHRRPSSRSSFHLSSLQLLSWRRLDFNVPRPHRSRSFPYDSGEFNMPSNFDIGVPGYSCDNATSVAPTKYSTDKSRRKTQALEQQHGRQCACTRSLGHHNHQNAAFHSLLSTTETSFLALPVAAAALALIASSLVRCRHIWNRNMILRRKYRLWWSNLVVLHPNLKSVEQVFSFNYKSLTPYHNGINDTGVFWGVKFYNDVLLQAEKIGNVQTELSLKKDMGMNVLCLLRRIIRGFPVMLLLPPLLLLALLRSCSVFTFFYLFD</sequence>
<comment type="caution">
    <text evidence="9">The sequence shown here is derived from an EMBL/GenBank/DDBJ whole genome shotgun (WGS) entry which is preliminary data.</text>
</comment>
<dbReference type="Proteomes" id="UP001642260">
    <property type="component" value="Unassembled WGS sequence"/>
</dbReference>
<protein>
    <recommendedName>
        <fullName evidence="8">COBRA C-terminal domain-containing protein</fullName>
    </recommendedName>
</protein>
<keyword evidence="5" id="KW-0325">Glycoprotein</keyword>
<keyword evidence="7" id="KW-1133">Transmembrane helix</keyword>
<accession>A0ABC8LSQ2</accession>
<evidence type="ECO:0000313" key="10">
    <source>
        <dbReference type="Proteomes" id="UP001642260"/>
    </source>
</evidence>
<dbReference type="InterPro" id="IPR006918">
    <property type="entry name" value="COBRA_pln"/>
</dbReference>
<dbReference type="AlphaFoldDB" id="A0ABC8LSQ2"/>
<evidence type="ECO:0000256" key="4">
    <source>
        <dbReference type="ARBA" id="ARBA00022729"/>
    </source>
</evidence>
<dbReference type="PANTHER" id="PTHR31673:SF30">
    <property type="entry name" value="COBRA-LIKE PROTEIN 6"/>
    <property type="match status" value="1"/>
</dbReference>
<keyword evidence="7" id="KW-0472">Membrane</keyword>
<gene>
    <name evidence="9" type="ORF">ERUC_LOCUS39105</name>
</gene>
<dbReference type="GO" id="GO:0005886">
    <property type="term" value="C:plasma membrane"/>
    <property type="evidence" value="ECO:0007669"/>
    <property type="project" value="UniProtKB-SubCell"/>
</dbReference>
<evidence type="ECO:0000256" key="7">
    <source>
        <dbReference type="SAM" id="Phobius"/>
    </source>
</evidence>
<dbReference type="PANTHER" id="PTHR31673">
    <property type="entry name" value="PROTEIN COBRA"/>
    <property type="match status" value="1"/>
</dbReference>
<dbReference type="Pfam" id="PF25079">
    <property type="entry name" value="COB_C"/>
    <property type="match status" value="1"/>
</dbReference>
<evidence type="ECO:0000256" key="6">
    <source>
        <dbReference type="ARBA" id="ARBA00023288"/>
    </source>
</evidence>
<dbReference type="GO" id="GO:0098552">
    <property type="term" value="C:side of membrane"/>
    <property type="evidence" value="ECO:0007669"/>
    <property type="project" value="UniProtKB-KW"/>
</dbReference>
<dbReference type="InterPro" id="IPR056900">
    <property type="entry name" value="COB_C"/>
</dbReference>
<reference evidence="9 10" key="1">
    <citation type="submission" date="2022-03" db="EMBL/GenBank/DDBJ databases">
        <authorList>
            <person name="Macdonald S."/>
            <person name="Ahmed S."/>
            <person name="Newling K."/>
        </authorList>
    </citation>
    <scope>NUCLEOTIDE SEQUENCE [LARGE SCALE GENOMIC DNA]</scope>
</reference>
<feature type="transmembrane region" description="Helical" evidence="7">
    <location>
        <begin position="283"/>
        <end position="308"/>
    </location>
</feature>
<evidence type="ECO:0000256" key="1">
    <source>
        <dbReference type="ARBA" id="ARBA00004609"/>
    </source>
</evidence>
<keyword evidence="10" id="KW-1185">Reference proteome</keyword>
<evidence type="ECO:0000256" key="2">
    <source>
        <dbReference type="ARBA" id="ARBA00005507"/>
    </source>
</evidence>
<organism evidence="9 10">
    <name type="scientific">Eruca vesicaria subsp. sativa</name>
    <name type="common">Garden rocket</name>
    <name type="synonym">Eruca sativa</name>
    <dbReference type="NCBI Taxonomy" id="29727"/>
    <lineage>
        <taxon>Eukaryota</taxon>
        <taxon>Viridiplantae</taxon>
        <taxon>Streptophyta</taxon>
        <taxon>Embryophyta</taxon>
        <taxon>Tracheophyta</taxon>
        <taxon>Spermatophyta</taxon>
        <taxon>Magnoliopsida</taxon>
        <taxon>eudicotyledons</taxon>
        <taxon>Gunneridae</taxon>
        <taxon>Pentapetalae</taxon>
        <taxon>rosids</taxon>
        <taxon>malvids</taxon>
        <taxon>Brassicales</taxon>
        <taxon>Brassicaceae</taxon>
        <taxon>Brassiceae</taxon>
        <taxon>Eruca</taxon>
    </lineage>
</organism>
<keyword evidence="4" id="KW-0732">Signal</keyword>
<dbReference type="EMBL" id="CAKOAT010712932">
    <property type="protein sequence ID" value="CAH8386622.1"/>
    <property type="molecule type" value="Genomic_DNA"/>
</dbReference>
<feature type="domain" description="COBRA C-terminal" evidence="8">
    <location>
        <begin position="195"/>
        <end position="266"/>
    </location>
</feature>
<feature type="transmembrane region" description="Helical" evidence="7">
    <location>
        <begin position="162"/>
        <end position="180"/>
    </location>
</feature>
<name>A0ABC8LSQ2_ERUVS</name>
<keyword evidence="6" id="KW-0449">Lipoprotein</keyword>
<proteinExistence type="inferred from homology"/>
<comment type="subcellular location">
    <subcellularLocation>
        <location evidence="1">Cell membrane</location>
        <topology evidence="1">Lipid-anchor</topology>
        <topology evidence="1">GPI-anchor</topology>
    </subcellularLocation>
</comment>